<dbReference type="STRING" id="93625.A0A409XG04"/>
<accession>A0A409XG04</accession>
<name>A0A409XG04_PSICY</name>
<evidence type="ECO:0000313" key="1">
    <source>
        <dbReference type="EMBL" id="PPQ89680.1"/>
    </source>
</evidence>
<dbReference type="EMBL" id="NHYD01001847">
    <property type="protein sequence ID" value="PPQ89680.1"/>
    <property type="molecule type" value="Genomic_DNA"/>
</dbReference>
<organism evidence="1 2">
    <name type="scientific">Psilocybe cyanescens</name>
    <dbReference type="NCBI Taxonomy" id="93625"/>
    <lineage>
        <taxon>Eukaryota</taxon>
        <taxon>Fungi</taxon>
        <taxon>Dikarya</taxon>
        <taxon>Basidiomycota</taxon>
        <taxon>Agaricomycotina</taxon>
        <taxon>Agaricomycetes</taxon>
        <taxon>Agaricomycetidae</taxon>
        <taxon>Agaricales</taxon>
        <taxon>Agaricineae</taxon>
        <taxon>Strophariaceae</taxon>
        <taxon>Psilocybe</taxon>
    </lineage>
</organism>
<reference evidence="1 2" key="1">
    <citation type="journal article" date="2018" name="Evol. Lett.">
        <title>Horizontal gene cluster transfer increased hallucinogenic mushroom diversity.</title>
        <authorList>
            <person name="Reynolds H.T."/>
            <person name="Vijayakumar V."/>
            <person name="Gluck-Thaler E."/>
            <person name="Korotkin H.B."/>
            <person name="Matheny P.B."/>
            <person name="Slot J.C."/>
        </authorList>
    </citation>
    <scope>NUCLEOTIDE SEQUENCE [LARGE SCALE GENOMIC DNA]</scope>
    <source>
        <strain evidence="1 2">2631</strain>
    </source>
</reference>
<comment type="caution">
    <text evidence="1">The sequence shown here is derived from an EMBL/GenBank/DDBJ whole genome shotgun (WGS) entry which is preliminary data.</text>
</comment>
<sequence length="459" mass="53569">MSPSHRSRSHRPVASFSRSLISFLNSALSCLFPSAKQTAVQVYDYPKVTYTKRRSISRPRHLKPILSNNIPASKIHFIHYLPVELLSLIFIIGSKQDSFFPIVISHVCSAWRQIALRTPELWCRILLSPQESMWRERVRRSRACFLDIQLCSTRVTKFGFHRSQDLDPYSVNWYMQIVFPHIRRWRSLDIDFTQQVPHLWKAVLAGCFTPAPWLEELSLKYRLNDDTREFFLFASFTPRLRRLRVDGIRLIWTPSLFGNLTFLDYTHHGFTSGHQAVQDVISILVVTSRITELRVLFPRGQIACLPSRREVVTQRATLPFLNHLVLKVDGSDIPFEIAHLVTLISSPTLSILRLIDLKRAHDSFQSLKSFFYVYPLPPSLRFIYIGHAWYDPSMVHAMVHSLPRLWKILIRRSRLPEQVLYLKNPTIGMDGPINHAEEHKLYQSHLHQLDVHYFPVCSK</sequence>
<dbReference type="PROSITE" id="PS51257">
    <property type="entry name" value="PROKAR_LIPOPROTEIN"/>
    <property type="match status" value="1"/>
</dbReference>
<keyword evidence="2" id="KW-1185">Reference proteome</keyword>
<dbReference type="Proteomes" id="UP000283269">
    <property type="component" value="Unassembled WGS sequence"/>
</dbReference>
<dbReference type="SUPFAM" id="SSF52047">
    <property type="entry name" value="RNI-like"/>
    <property type="match status" value="1"/>
</dbReference>
<dbReference type="InParanoid" id="A0A409XG04"/>
<evidence type="ECO:0000313" key="2">
    <source>
        <dbReference type="Proteomes" id="UP000283269"/>
    </source>
</evidence>
<dbReference type="Gene3D" id="1.20.1280.50">
    <property type="match status" value="1"/>
</dbReference>
<dbReference type="AlphaFoldDB" id="A0A409XG04"/>
<proteinExistence type="predicted"/>
<protein>
    <submittedName>
        <fullName evidence="1">Uncharacterized protein</fullName>
    </submittedName>
</protein>
<dbReference type="OrthoDB" id="3181259at2759"/>
<gene>
    <name evidence="1" type="ORF">CVT25_013867</name>
</gene>